<dbReference type="KEGG" id="vg:16606633"/>
<keyword evidence="2" id="KW-1185">Reference proteome</keyword>
<reference evidence="1 2" key="1">
    <citation type="journal article" date="2013" name="Science">
        <title>Pandoraviruses: amoeba viruses with genomes up to 2.5 Mb reaching that of parasitic eukaryotes.</title>
        <authorList>
            <person name="Philippe N."/>
            <person name="Legendre M."/>
            <person name="Doutre G."/>
            <person name="Coute Y."/>
            <person name="Poirot O."/>
            <person name="Lescot M."/>
            <person name="Arslan D."/>
            <person name="Seltzer V."/>
            <person name="Bertaux L."/>
            <person name="Bruley C."/>
            <person name="Garin J."/>
            <person name="Claverie J.M."/>
            <person name="Abergel C."/>
        </authorList>
    </citation>
    <scope>NUCLEOTIDE SEQUENCE [LARGE SCALE GENOMIC DNA]</scope>
</reference>
<dbReference type="GeneID" id="16606633"/>
<accession>S4VZB1</accession>
<proteinExistence type="predicted"/>
<dbReference type="RefSeq" id="YP_008437919.1">
    <property type="nucleotide sequence ID" value="NC_022098.1"/>
</dbReference>
<evidence type="ECO:0000313" key="1">
    <source>
        <dbReference type="EMBL" id="AGO84846.1"/>
    </source>
</evidence>
<dbReference type="EMBL" id="KC977571">
    <property type="protein sequence ID" value="AGO84846.1"/>
    <property type="molecule type" value="Genomic_DNA"/>
</dbReference>
<dbReference type="Proteomes" id="UP000204584">
    <property type="component" value="Segment"/>
</dbReference>
<evidence type="ECO:0000313" key="2">
    <source>
        <dbReference type="Proteomes" id="UP000204584"/>
    </source>
</evidence>
<organism evidence="1 2">
    <name type="scientific">Pandoravirus salinus</name>
    <dbReference type="NCBI Taxonomy" id="1349410"/>
    <lineage>
        <taxon>Viruses</taxon>
        <taxon>Pandoravirus</taxon>
    </lineage>
</organism>
<name>S4VZB1_9VIRU</name>
<gene>
    <name evidence="1" type="ORF">psal_cds_815</name>
</gene>
<sequence>MGAKESRTSATRHVCMAQDGEIYGKECSYCNDKAYEYIVANDDSGRSFYRCEDCWRRHPDWYYQGYTWTCPTDGCKTCGARTRPNTDENGATLRLVGEALLIGVAKLI</sequence>
<protein>
    <submittedName>
        <fullName evidence="1">Uncharacterized protein</fullName>
    </submittedName>
</protein>